<evidence type="ECO:0000313" key="1">
    <source>
        <dbReference type="EMBL" id="SVE25784.1"/>
    </source>
</evidence>
<name>A0A383C0T4_9ZZZZ</name>
<feature type="non-terminal residue" evidence="1">
    <location>
        <position position="210"/>
    </location>
</feature>
<accession>A0A383C0T4</accession>
<dbReference type="Pfam" id="PF11306">
    <property type="entry name" value="DUF3108"/>
    <property type="match status" value="1"/>
</dbReference>
<dbReference type="AlphaFoldDB" id="A0A383C0T4"/>
<dbReference type="InterPro" id="IPR021457">
    <property type="entry name" value="DUF3108"/>
</dbReference>
<protein>
    <recommendedName>
        <fullName evidence="2">DUF3108 domain-containing protein</fullName>
    </recommendedName>
</protein>
<evidence type="ECO:0008006" key="2">
    <source>
        <dbReference type="Google" id="ProtNLM"/>
    </source>
</evidence>
<sequence length="210" mass="23808">MRLVLGAMILGIAMPTWASTQSPPVPLADTLIVTSSPVTKHYEIDPLAAVVPFGPGERLEYQVKLGIIDTGKAYMEVVGIDSIRGEPTYHVQMAMQGSLLFGALNVNDQYDSWIDTRLISSRRYISDVHQLGYNRYRSFEFYPDEMYWEQTDEGIFGDLATALPLDDIAFVYYVRTLPLEIGKTYTLPRYFKKEGNPVIITVEGRDRREV</sequence>
<dbReference type="EMBL" id="UINC01204868">
    <property type="protein sequence ID" value="SVE25784.1"/>
    <property type="molecule type" value="Genomic_DNA"/>
</dbReference>
<organism evidence="1">
    <name type="scientific">marine metagenome</name>
    <dbReference type="NCBI Taxonomy" id="408172"/>
    <lineage>
        <taxon>unclassified sequences</taxon>
        <taxon>metagenomes</taxon>
        <taxon>ecological metagenomes</taxon>
    </lineage>
</organism>
<gene>
    <name evidence="1" type="ORF">METZ01_LOCUS478638</name>
</gene>
<reference evidence="1" key="1">
    <citation type="submission" date="2018-05" db="EMBL/GenBank/DDBJ databases">
        <authorList>
            <person name="Lanie J.A."/>
            <person name="Ng W.-L."/>
            <person name="Kazmierczak K.M."/>
            <person name="Andrzejewski T.M."/>
            <person name="Davidsen T.M."/>
            <person name="Wayne K.J."/>
            <person name="Tettelin H."/>
            <person name="Glass J.I."/>
            <person name="Rusch D."/>
            <person name="Podicherti R."/>
            <person name="Tsui H.-C.T."/>
            <person name="Winkler M.E."/>
        </authorList>
    </citation>
    <scope>NUCLEOTIDE SEQUENCE</scope>
</reference>
<proteinExistence type="predicted"/>